<dbReference type="InterPro" id="IPR057727">
    <property type="entry name" value="WCX_dom"/>
</dbReference>
<evidence type="ECO:0000259" key="1">
    <source>
        <dbReference type="Pfam" id="PF13280"/>
    </source>
</evidence>
<evidence type="ECO:0000313" key="3">
    <source>
        <dbReference type="EMBL" id="TGY71146.1"/>
    </source>
</evidence>
<feature type="domain" description="WCX" evidence="2">
    <location>
        <begin position="259"/>
        <end position="330"/>
    </location>
</feature>
<dbReference type="Pfam" id="PF13280">
    <property type="entry name" value="WYL"/>
    <property type="match status" value="1"/>
</dbReference>
<dbReference type="Proteomes" id="UP000306630">
    <property type="component" value="Unassembled WGS sequence"/>
</dbReference>
<reference evidence="3 4" key="1">
    <citation type="submission" date="2019-04" db="EMBL/GenBank/DDBJ databases">
        <title>Microbes associate with the intestines of laboratory mice.</title>
        <authorList>
            <person name="Navarre W."/>
            <person name="Wong E."/>
            <person name="Huang K."/>
            <person name="Tropini C."/>
            <person name="Ng K."/>
            <person name="Yu B."/>
        </authorList>
    </citation>
    <scope>NUCLEOTIDE SEQUENCE [LARGE SCALE GENOMIC DNA]</scope>
    <source>
        <strain evidence="3 4">NM06_A21</strain>
    </source>
</reference>
<accession>A0A4S2FPU7</accession>
<dbReference type="InterPro" id="IPR051534">
    <property type="entry name" value="CBASS_pafABC_assoc_protein"/>
</dbReference>
<gene>
    <name evidence="3" type="ORF">E5333_11785</name>
</gene>
<dbReference type="RefSeq" id="WP_135993676.1">
    <property type="nucleotide sequence ID" value="NZ_CBFGDC010000013.1"/>
</dbReference>
<dbReference type="PANTHER" id="PTHR34580">
    <property type="match status" value="1"/>
</dbReference>
<feature type="domain" description="WYL" evidence="1">
    <location>
        <begin position="157"/>
        <end position="225"/>
    </location>
</feature>
<evidence type="ECO:0000313" key="4">
    <source>
        <dbReference type="Proteomes" id="UP000306630"/>
    </source>
</evidence>
<dbReference type="PROSITE" id="PS52050">
    <property type="entry name" value="WYL"/>
    <property type="match status" value="1"/>
</dbReference>
<organism evidence="3 4">
    <name type="scientific">Muribaculum intestinale</name>
    <dbReference type="NCBI Taxonomy" id="1796646"/>
    <lineage>
        <taxon>Bacteria</taxon>
        <taxon>Pseudomonadati</taxon>
        <taxon>Bacteroidota</taxon>
        <taxon>Bacteroidia</taxon>
        <taxon>Bacteroidales</taxon>
        <taxon>Muribaculaceae</taxon>
        <taxon>Muribaculum</taxon>
    </lineage>
</organism>
<comment type="caution">
    <text evidence="3">The sequence shown here is derived from an EMBL/GenBank/DDBJ whole genome shotgun (WGS) entry which is preliminary data.</text>
</comment>
<proteinExistence type="predicted"/>
<name>A0A4S2FPU7_9BACT</name>
<dbReference type="InterPro" id="IPR026881">
    <property type="entry name" value="WYL_dom"/>
</dbReference>
<evidence type="ECO:0000259" key="2">
    <source>
        <dbReference type="Pfam" id="PF25583"/>
    </source>
</evidence>
<dbReference type="EMBL" id="SRYD01000052">
    <property type="protein sequence ID" value="TGY71146.1"/>
    <property type="molecule type" value="Genomic_DNA"/>
</dbReference>
<sequence>MPSNKNAQYRYRVLNDCFRDKMHRYTFQDLLDKVNKCLYELGGSGSEIKTRQLRDDIAAIRNMLPKHEVYLETPILEGKKCYYQYDPVDYSLFDDDLTIEDVHKLTSTIDMLKKYSGFPSTTWLEEVITSLELRFGIKANPENLVSFGQNEQLKGLEFLSTLIDATINHATLELCYRSSKGTESTETVYPYHMRQYNNRWFLIGRKKGKTEVDNFALDRIQHFKVINAPFVSNDIADFSKYFNDIIGVSVPRKDAAKDVETIVLRFNPRRIQYVLTKPLHPSQMRINDTDISIKVIPTRELYQQIFSFGPDVEVIEPQGFRSEFAKKIQESYNKYFAVQDSCTIDF</sequence>
<dbReference type="PANTHER" id="PTHR34580:SF9">
    <property type="entry name" value="SLL5097 PROTEIN"/>
    <property type="match status" value="1"/>
</dbReference>
<protein>
    <submittedName>
        <fullName evidence="3">WYL domain-containing protein</fullName>
    </submittedName>
</protein>
<dbReference type="Pfam" id="PF25583">
    <property type="entry name" value="WCX"/>
    <property type="match status" value="1"/>
</dbReference>
<dbReference type="AlphaFoldDB" id="A0A4S2FPU7"/>